<dbReference type="Proteomes" id="UP000094385">
    <property type="component" value="Unassembled WGS sequence"/>
</dbReference>
<sequence length="170" mass="19138">MSQKSVHVGEYHSIPDDASPGLVFLKEFLPVLDSLDENTSIAEFVLPETRFIVGDNIINADTFATMVRVRSSKLSFFYHHVKHAWDLPAPSVAADGRSSGRRTVLYESFSITKFKDDPQQLPVQVPEFNVIELEPSSSDRGKFVAVELRSYLDPKPVIQRRDQLRSSATD</sequence>
<organism evidence="1 2">
    <name type="scientific">Lipomyces starkeyi NRRL Y-11557</name>
    <dbReference type="NCBI Taxonomy" id="675824"/>
    <lineage>
        <taxon>Eukaryota</taxon>
        <taxon>Fungi</taxon>
        <taxon>Dikarya</taxon>
        <taxon>Ascomycota</taxon>
        <taxon>Saccharomycotina</taxon>
        <taxon>Lipomycetes</taxon>
        <taxon>Lipomycetales</taxon>
        <taxon>Lipomycetaceae</taxon>
        <taxon>Lipomyces</taxon>
    </lineage>
</organism>
<keyword evidence="2" id="KW-1185">Reference proteome</keyword>
<accession>A0A1E3PZP2</accession>
<dbReference type="OrthoDB" id="5371016at2759"/>
<gene>
    <name evidence="1" type="ORF">LIPSTDRAFT_6339</name>
</gene>
<evidence type="ECO:0000313" key="1">
    <source>
        <dbReference type="EMBL" id="ODQ70257.1"/>
    </source>
</evidence>
<protein>
    <submittedName>
        <fullName evidence="1">Uncharacterized protein</fullName>
    </submittedName>
</protein>
<proteinExistence type="predicted"/>
<dbReference type="AlphaFoldDB" id="A0A1E3PZP2"/>
<dbReference type="EMBL" id="KV454301">
    <property type="protein sequence ID" value="ODQ70257.1"/>
    <property type="molecule type" value="Genomic_DNA"/>
</dbReference>
<reference evidence="1 2" key="1">
    <citation type="journal article" date="2016" name="Proc. Natl. Acad. Sci. U.S.A.">
        <title>Comparative genomics of biotechnologically important yeasts.</title>
        <authorList>
            <person name="Riley R."/>
            <person name="Haridas S."/>
            <person name="Wolfe K.H."/>
            <person name="Lopes M.R."/>
            <person name="Hittinger C.T."/>
            <person name="Goeker M."/>
            <person name="Salamov A.A."/>
            <person name="Wisecaver J.H."/>
            <person name="Long T.M."/>
            <person name="Calvey C.H."/>
            <person name="Aerts A.L."/>
            <person name="Barry K.W."/>
            <person name="Choi C."/>
            <person name="Clum A."/>
            <person name="Coughlan A.Y."/>
            <person name="Deshpande S."/>
            <person name="Douglass A.P."/>
            <person name="Hanson S.J."/>
            <person name="Klenk H.-P."/>
            <person name="LaButti K.M."/>
            <person name="Lapidus A."/>
            <person name="Lindquist E.A."/>
            <person name="Lipzen A.M."/>
            <person name="Meier-Kolthoff J.P."/>
            <person name="Ohm R.A."/>
            <person name="Otillar R.P."/>
            <person name="Pangilinan J.L."/>
            <person name="Peng Y."/>
            <person name="Rokas A."/>
            <person name="Rosa C.A."/>
            <person name="Scheuner C."/>
            <person name="Sibirny A.A."/>
            <person name="Slot J.C."/>
            <person name="Stielow J.B."/>
            <person name="Sun H."/>
            <person name="Kurtzman C.P."/>
            <person name="Blackwell M."/>
            <person name="Grigoriev I.V."/>
            <person name="Jeffries T.W."/>
        </authorList>
    </citation>
    <scope>NUCLEOTIDE SEQUENCE [LARGE SCALE GENOMIC DNA]</scope>
    <source>
        <strain evidence="1 2">NRRL Y-11557</strain>
    </source>
</reference>
<dbReference type="STRING" id="675824.A0A1E3PZP2"/>
<name>A0A1E3PZP2_LIPST</name>
<evidence type="ECO:0000313" key="2">
    <source>
        <dbReference type="Proteomes" id="UP000094385"/>
    </source>
</evidence>